<dbReference type="EMBL" id="BPLR01005273">
    <property type="protein sequence ID" value="GIY01161.1"/>
    <property type="molecule type" value="Genomic_DNA"/>
</dbReference>
<protein>
    <submittedName>
        <fullName evidence="2">Uncharacterized protein</fullName>
    </submittedName>
</protein>
<evidence type="ECO:0000313" key="2">
    <source>
        <dbReference type="EMBL" id="GIY01161.1"/>
    </source>
</evidence>
<feature type="compositionally biased region" description="Polar residues" evidence="1">
    <location>
        <begin position="93"/>
        <end position="109"/>
    </location>
</feature>
<evidence type="ECO:0000313" key="3">
    <source>
        <dbReference type="Proteomes" id="UP001054945"/>
    </source>
</evidence>
<accession>A0AAV4PXX0</accession>
<feature type="compositionally biased region" description="Basic and acidic residues" evidence="1">
    <location>
        <begin position="58"/>
        <end position="68"/>
    </location>
</feature>
<proteinExistence type="predicted"/>
<comment type="caution">
    <text evidence="2">The sequence shown here is derived from an EMBL/GenBank/DDBJ whole genome shotgun (WGS) entry which is preliminary data.</text>
</comment>
<gene>
    <name evidence="2" type="ORF">CEXT_756431</name>
</gene>
<feature type="compositionally biased region" description="Polar residues" evidence="1">
    <location>
        <begin position="1"/>
        <end position="12"/>
    </location>
</feature>
<reference evidence="2 3" key="1">
    <citation type="submission" date="2021-06" db="EMBL/GenBank/DDBJ databases">
        <title>Caerostris extrusa draft genome.</title>
        <authorList>
            <person name="Kono N."/>
            <person name="Arakawa K."/>
        </authorList>
    </citation>
    <scope>NUCLEOTIDE SEQUENCE [LARGE SCALE GENOMIC DNA]</scope>
</reference>
<feature type="region of interest" description="Disordered" evidence="1">
    <location>
        <begin position="1"/>
        <end position="127"/>
    </location>
</feature>
<name>A0AAV4PXX0_CAEEX</name>
<evidence type="ECO:0000256" key="1">
    <source>
        <dbReference type="SAM" id="MobiDB-lite"/>
    </source>
</evidence>
<sequence>MEENHPSMTLNEANGEFGGNGVNMTDLQQQQQQQKTLAQSQKNLPRVKSSPDTQLDNTRARRSTDKDGFTAPPRHLIARGTHYMPTPPDSKLDSTTNSFSSLTNMTNSEMADDADPPEPSSRRQWIPLFYQVH</sequence>
<organism evidence="2 3">
    <name type="scientific">Caerostris extrusa</name>
    <name type="common">Bark spider</name>
    <name type="synonym">Caerostris bankana</name>
    <dbReference type="NCBI Taxonomy" id="172846"/>
    <lineage>
        <taxon>Eukaryota</taxon>
        <taxon>Metazoa</taxon>
        <taxon>Ecdysozoa</taxon>
        <taxon>Arthropoda</taxon>
        <taxon>Chelicerata</taxon>
        <taxon>Arachnida</taxon>
        <taxon>Araneae</taxon>
        <taxon>Araneomorphae</taxon>
        <taxon>Entelegynae</taxon>
        <taxon>Araneoidea</taxon>
        <taxon>Araneidae</taxon>
        <taxon>Caerostris</taxon>
    </lineage>
</organism>
<keyword evidence="3" id="KW-1185">Reference proteome</keyword>
<dbReference type="AlphaFoldDB" id="A0AAV4PXX0"/>
<dbReference type="Proteomes" id="UP001054945">
    <property type="component" value="Unassembled WGS sequence"/>
</dbReference>